<dbReference type="GO" id="GO:0030246">
    <property type="term" value="F:carbohydrate binding"/>
    <property type="evidence" value="ECO:0007669"/>
    <property type="project" value="UniProtKB-UniRule"/>
</dbReference>
<proteinExistence type="inferred from homology"/>
<keyword evidence="7" id="KW-1185">Reference proteome</keyword>
<reference evidence="7" key="1">
    <citation type="submission" date="2017-09" db="EMBL/GenBank/DDBJ databases">
        <authorList>
            <person name="Varghese N."/>
            <person name="Submissions S."/>
        </authorList>
    </citation>
    <scope>NUCLEOTIDE SEQUENCE [LARGE SCALE GENOMIC DNA]</scope>
    <source>
        <strain evidence="7">CGMCC 1.12461</strain>
    </source>
</reference>
<gene>
    <name evidence="6" type="ORF">SAMN06297280_0479</name>
</gene>
<keyword evidence="3 4" id="KW-0413">Isomerase</keyword>
<feature type="active site" evidence="5">
    <location>
        <position position="168"/>
    </location>
</feature>
<dbReference type="RefSeq" id="WP_097109746.1">
    <property type="nucleotide sequence ID" value="NZ_OBEB01000001.1"/>
</dbReference>
<dbReference type="AlphaFoldDB" id="A0A285I449"/>
<dbReference type="Gene3D" id="2.70.98.10">
    <property type="match status" value="1"/>
</dbReference>
<dbReference type="InterPro" id="IPR008183">
    <property type="entry name" value="Aldose_1/G6P_1-epimerase"/>
</dbReference>
<dbReference type="CDD" id="cd09020">
    <property type="entry name" value="D-hex-6-P-epi_like"/>
    <property type="match status" value="1"/>
</dbReference>
<dbReference type="EMBL" id="OBEB01000001">
    <property type="protein sequence ID" value="SNY42729.1"/>
    <property type="molecule type" value="Genomic_DNA"/>
</dbReference>
<protein>
    <recommendedName>
        <fullName evidence="4">Putative glucose-6-phosphate 1-epimerase</fullName>
        <ecNumber evidence="4">5.1.3.15</ecNumber>
    </recommendedName>
</protein>
<dbReference type="InterPro" id="IPR025532">
    <property type="entry name" value="G6P_1-epimerase"/>
</dbReference>
<dbReference type="InterPro" id="IPR014718">
    <property type="entry name" value="GH-type_carb-bd"/>
</dbReference>
<accession>A0A285I449</accession>
<comment type="similarity">
    <text evidence="2 4">Belongs to the glucose-6-phosphate 1-epimerase family.</text>
</comment>
<evidence type="ECO:0000256" key="1">
    <source>
        <dbReference type="ARBA" id="ARBA00001096"/>
    </source>
</evidence>
<dbReference type="PANTHER" id="PTHR11122">
    <property type="entry name" value="APOSPORY-ASSOCIATED PROTEIN C-RELATED"/>
    <property type="match status" value="1"/>
</dbReference>
<evidence type="ECO:0000313" key="6">
    <source>
        <dbReference type="EMBL" id="SNY42729.1"/>
    </source>
</evidence>
<evidence type="ECO:0000256" key="4">
    <source>
        <dbReference type="PIRNR" id="PIRNR016020"/>
    </source>
</evidence>
<dbReference type="GO" id="GO:0005975">
    <property type="term" value="P:carbohydrate metabolic process"/>
    <property type="evidence" value="ECO:0007669"/>
    <property type="project" value="InterPro"/>
</dbReference>
<dbReference type="InterPro" id="IPR011013">
    <property type="entry name" value="Gal_mutarotase_sf_dom"/>
</dbReference>
<evidence type="ECO:0000256" key="3">
    <source>
        <dbReference type="ARBA" id="ARBA00023235"/>
    </source>
</evidence>
<dbReference type="SUPFAM" id="SSF74650">
    <property type="entry name" value="Galactose mutarotase-like"/>
    <property type="match status" value="1"/>
</dbReference>
<dbReference type="OrthoDB" id="9790727at2"/>
<organism evidence="6 7">
    <name type="scientific">Arsukibacterium tuosuense</name>
    <dbReference type="NCBI Taxonomy" id="1323745"/>
    <lineage>
        <taxon>Bacteria</taxon>
        <taxon>Pseudomonadati</taxon>
        <taxon>Pseudomonadota</taxon>
        <taxon>Gammaproteobacteria</taxon>
        <taxon>Chromatiales</taxon>
        <taxon>Chromatiaceae</taxon>
        <taxon>Arsukibacterium</taxon>
    </lineage>
</organism>
<dbReference type="Pfam" id="PF01263">
    <property type="entry name" value="Aldose_epim"/>
    <property type="match status" value="1"/>
</dbReference>
<dbReference type="Proteomes" id="UP000219353">
    <property type="component" value="Unassembled WGS sequence"/>
</dbReference>
<feature type="active site" evidence="5">
    <location>
        <position position="268"/>
    </location>
</feature>
<dbReference type="GO" id="GO:0047938">
    <property type="term" value="F:glucose-6-phosphate 1-epimerase activity"/>
    <property type="evidence" value="ECO:0007669"/>
    <property type="project" value="UniProtKB-UniRule"/>
</dbReference>
<dbReference type="EC" id="5.1.3.15" evidence="4"/>
<name>A0A285I449_9GAMM</name>
<evidence type="ECO:0000313" key="7">
    <source>
        <dbReference type="Proteomes" id="UP000219353"/>
    </source>
</evidence>
<evidence type="ECO:0000256" key="2">
    <source>
        <dbReference type="ARBA" id="ARBA00005866"/>
    </source>
</evidence>
<evidence type="ECO:0000256" key="5">
    <source>
        <dbReference type="PIRSR" id="PIRSR016020-1"/>
    </source>
</evidence>
<comment type="catalytic activity">
    <reaction evidence="1">
        <text>alpha-D-glucose 6-phosphate = beta-D-glucose 6-phosphate</text>
        <dbReference type="Rhea" id="RHEA:16249"/>
        <dbReference type="ChEBI" id="CHEBI:58225"/>
        <dbReference type="ChEBI" id="CHEBI:58247"/>
        <dbReference type="EC" id="5.1.3.15"/>
    </reaction>
</comment>
<sequence>MSQVNISTLTGFGQLSDLPCLKLQYGNASAVVSLYGGQVLSYQPTPGQELLWLSDNAQWHNGAAIRGGVPVCWPWFGPASAKINPEQQPLPNHGLVRNRLWQIRHSESSAVSTSVNLSIVVNDLPESLWPADAKAHPVNLALSLILSANQLTMQLSCDTPLYQQAALHSYFRIQNLQQTTVTGLSQNYFDKVSNAEHDSPDDKACFSAETDRIYFKTGSQLHLADDKQQLTINQQGHDASVIWNPWQQKSRELPDMADHGFTEFVCVESARLGLAQPQNLYLIQTLIPH</sequence>
<dbReference type="PIRSF" id="PIRSF016020">
    <property type="entry name" value="PHexose_mutarotase"/>
    <property type="match status" value="1"/>
</dbReference>
<dbReference type="PANTHER" id="PTHR11122:SF13">
    <property type="entry name" value="GLUCOSE-6-PHOSPHATE 1-EPIMERASE"/>
    <property type="match status" value="1"/>
</dbReference>